<organism evidence="1 2">
    <name type="scientific">Dongia sedimenti</name>
    <dbReference type="NCBI Taxonomy" id="3064282"/>
    <lineage>
        <taxon>Bacteria</taxon>
        <taxon>Pseudomonadati</taxon>
        <taxon>Pseudomonadota</taxon>
        <taxon>Alphaproteobacteria</taxon>
        <taxon>Rhodospirillales</taxon>
        <taxon>Dongiaceae</taxon>
        <taxon>Dongia</taxon>
    </lineage>
</organism>
<dbReference type="Pfam" id="PF07366">
    <property type="entry name" value="SnoaL"/>
    <property type="match status" value="1"/>
</dbReference>
<dbReference type="PANTHER" id="PTHR38436:SF1">
    <property type="entry name" value="ESTER CYCLASE"/>
    <property type="match status" value="1"/>
</dbReference>
<protein>
    <submittedName>
        <fullName evidence="1">Ester cyclase</fullName>
    </submittedName>
</protein>
<proteinExistence type="predicted"/>
<name>A0ABU0YR86_9PROT</name>
<sequence length="134" mass="14798">MNQTEANKALIRAHYDSAANAYRPSVIERQVAADFVDHGHPDLAGPECVKVQARSLRAAFPDLTVTIEDLVAEGDLVAVRGTWRGTHQGPFRGVPPIGRRIELSCMAFWRIGGGQIRESWNLIDLPTLLRQLQG</sequence>
<evidence type="ECO:0000313" key="2">
    <source>
        <dbReference type="Proteomes" id="UP001230156"/>
    </source>
</evidence>
<gene>
    <name evidence="1" type="ORF">Q8A70_15705</name>
</gene>
<reference evidence="2" key="1">
    <citation type="submission" date="2023-08" db="EMBL/GenBank/DDBJ databases">
        <title>Rhodospirillaceae gen. nov., a novel taxon isolated from the Yangtze River Yuezi River estuary sludge.</title>
        <authorList>
            <person name="Ruan L."/>
        </authorList>
    </citation>
    <scope>NUCLEOTIDE SEQUENCE [LARGE SCALE GENOMIC DNA]</scope>
    <source>
        <strain evidence="2">R-7</strain>
    </source>
</reference>
<comment type="caution">
    <text evidence="1">The sequence shown here is derived from an EMBL/GenBank/DDBJ whole genome shotgun (WGS) entry which is preliminary data.</text>
</comment>
<accession>A0ABU0YR86</accession>
<dbReference type="InterPro" id="IPR009959">
    <property type="entry name" value="Cyclase_SnoaL-like"/>
</dbReference>
<dbReference type="EMBL" id="JAUYVI010000005">
    <property type="protein sequence ID" value="MDQ7249133.1"/>
    <property type="molecule type" value="Genomic_DNA"/>
</dbReference>
<dbReference type="Proteomes" id="UP001230156">
    <property type="component" value="Unassembled WGS sequence"/>
</dbReference>
<evidence type="ECO:0000313" key="1">
    <source>
        <dbReference type="EMBL" id="MDQ7249133.1"/>
    </source>
</evidence>
<dbReference type="RefSeq" id="WP_379956800.1">
    <property type="nucleotide sequence ID" value="NZ_JAUYVI010000005.1"/>
</dbReference>
<dbReference type="SUPFAM" id="SSF54427">
    <property type="entry name" value="NTF2-like"/>
    <property type="match status" value="1"/>
</dbReference>
<keyword evidence="2" id="KW-1185">Reference proteome</keyword>
<dbReference type="InterPro" id="IPR032710">
    <property type="entry name" value="NTF2-like_dom_sf"/>
</dbReference>
<dbReference type="PANTHER" id="PTHR38436">
    <property type="entry name" value="POLYKETIDE CYCLASE SNOAL-LIKE DOMAIN"/>
    <property type="match status" value="1"/>
</dbReference>
<dbReference type="Gene3D" id="3.10.450.50">
    <property type="match status" value="1"/>
</dbReference>